<dbReference type="Pfam" id="PF02915">
    <property type="entry name" value="Rubrerythrin"/>
    <property type="match status" value="1"/>
</dbReference>
<dbReference type="InterPro" id="IPR009078">
    <property type="entry name" value="Ferritin-like_SF"/>
</dbReference>
<dbReference type="Proteomes" id="UP000193136">
    <property type="component" value="Unassembled WGS sequence"/>
</dbReference>
<keyword evidence="1" id="KW-0175">Coiled coil</keyword>
<dbReference type="CDD" id="cd01045">
    <property type="entry name" value="Ferritin_like_AB"/>
    <property type="match status" value="1"/>
</dbReference>
<proteinExistence type="predicted"/>
<evidence type="ECO:0000256" key="1">
    <source>
        <dbReference type="SAM" id="Coils"/>
    </source>
</evidence>
<gene>
    <name evidence="3" type="ORF">B5V00_08365</name>
</gene>
<dbReference type="STRING" id="1969733.B5V00_08365"/>
<sequence length="168" mass="19535">MKPTLTPSSANRTGSSATRQALLDAVRTERDAMYFYLRAARTARDGRARRVFNNLAEDERRHIEWFLETYSGNDLPDLQTCLDRGRNEANDWLEELENTHATDSTDLAALQLAMRKEEELEQHLRRQAEKQTDLQIRRVYLANADATRQHYETIRAELQRLSGEQILT</sequence>
<dbReference type="GO" id="GO:0046872">
    <property type="term" value="F:metal ion binding"/>
    <property type="evidence" value="ECO:0007669"/>
    <property type="project" value="InterPro"/>
</dbReference>
<dbReference type="InterPro" id="IPR003251">
    <property type="entry name" value="Rr_diiron-bd_dom"/>
</dbReference>
<feature type="domain" description="Rubrerythrin diiron-binding" evidence="2">
    <location>
        <begin position="22"/>
        <end position="157"/>
    </location>
</feature>
<accession>A0A1X0Y543</accession>
<name>A0A1X0Y543_9BACT</name>
<dbReference type="EMBL" id="NAAD01000009">
    <property type="protein sequence ID" value="ORJ60256.1"/>
    <property type="molecule type" value="Genomic_DNA"/>
</dbReference>
<evidence type="ECO:0000313" key="4">
    <source>
        <dbReference type="Proteomes" id="UP000193136"/>
    </source>
</evidence>
<dbReference type="AlphaFoldDB" id="A0A1X0Y543"/>
<evidence type="ECO:0000313" key="3">
    <source>
        <dbReference type="EMBL" id="ORJ60256.1"/>
    </source>
</evidence>
<dbReference type="RefSeq" id="WP_085010329.1">
    <property type="nucleotide sequence ID" value="NZ_NAAD01000009.1"/>
</dbReference>
<reference evidence="3 4" key="1">
    <citation type="submission" date="2017-03" db="EMBL/GenBank/DDBJ databases">
        <title>Genome sequence of Geothermobacter sp. EPR-M, Deep-Sea Iron Reducer.</title>
        <authorList>
            <person name="Tully B."/>
            <person name="Savalia P."/>
            <person name="Abuyen K."/>
            <person name="Baughan C."/>
            <person name="Romero E."/>
            <person name="Ronkowski C."/>
            <person name="Torres B."/>
            <person name="Tremblay J."/>
            <person name="Trujillo A."/>
            <person name="Tyler M."/>
            <person name="Perez-Rodriguez I."/>
            <person name="Amend J."/>
        </authorList>
    </citation>
    <scope>NUCLEOTIDE SEQUENCE [LARGE SCALE GENOMIC DNA]</scope>
    <source>
        <strain evidence="3 4">EPR-M</strain>
    </source>
</reference>
<dbReference type="PANTHER" id="PTHR33531:SF7">
    <property type="entry name" value="HYPOTHETICAL MEMBRANE PROTEIN, CONSERVED"/>
    <property type="match status" value="1"/>
</dbReference>
<keyword evidence="4" id="KW-1185">Reference proteome</keyword>
<organism evidence="3 4">
    <name type="scientific">Geothermobacter hydrogeniphilus</name>
    <dbReference type="NCBI Taxonomy" id="1969733"/>
    <lineage>
        <taxon>Bacteria</taxon>
        <taxon>Pseudomonadati</taxon>
        <taxon>Thermodesulfobacteriota</taxon>
        <taxon>Desulfuromonadia</taxon>
        <taxon>Desulfuromonadales</taxon>
        <taxon>Geothermobacteraceae</taxon>
        <taxon>Geothermobacter</taxon>
    </lineage>
</organism>
<dbReference type="PANTHER" id="PTHR33531">
    <property type="entry name" value="RUBRERYTHRIN SUBFAMILY"/>
    <property type="match status" value="1"/>
</dbReference>
<comment type="caution">
    <text evidence="3">The sequence shown here is derived from an EMBL/GenBank/DDBJ whole genome shotgun (WGS) entry which is preliminary data.</text>
</comment>
<evidence type="ECO:0000259" key="2">
    <source>
        <dbReference type="Pfam" id="PF02915"/>
    </source>
</evidence>
<feature type="coiled-coil region" evidence="1">
    <location>
        <begin position="107"/>
        <end position="164"/>
    </location>
</feature>
<protein>
    <recommendedName>
        <fullName evidence="2">Rubrerythrin diiron-binding domain-containing protein</fullName>
    </recommendedName>
</protein>
<dbReference type="OrthoDB" id="9829823at2"/>
<dbReference type="GO" id="GO:0016491">
    <property type="term" value="F:oxidoreductase activity"/>
    <property type="evidence" value="ECO:0007669"/>
    <property type="project" value="InterPro"/>
</dbReference>
<dbReference type="Gene3D" id="1.20.1260.10">
    <property type="match status" value="1"/>
</dbReference>
<dbReference type="SUPFAM" id="SSF47240">
    <property type="entry name" value="Ferritin-like"/>
    <property type="match status" value="1"/>
</dbReference>
<dbReference type="InterPro" id="IPR012347">
    <property type="entry name" value="Ferritin-like"/>
</dbReference>